<gene>
    <name evidence="4" type="primary">brxL</name>
    <name evidence="4" type="ORF">O0V09_18275</name>
</gene>
<dbReference type="PRINTS" id="PR00830">
    <property type="entry name" value="ENDOLAPTASE"/>
</dbReference>
<keyword evidence="5" id="KW-1185">Reference proteome</keyword>
<organism evidence="4 5">
    <name type="scientific">Dasania phycosphaerae</name>
    <dbReference type="NCBI Taxonomy" id="2950436"/>
    <lineage>
        <taxon>Bacteria</taxon>
        <taxon>Pseudomonadati</taxon>
        <taxon>Pseudomonadota</taxon>
        <taxon>Gammaproteobacteria</taxon>
        <taxon>Cellvibrionales</taxon>
        <taxon>Spongiibacteraceae</taxon>
        <taxon>Dasania</taxon>
    </lineage>
</organism>
<evidence type="ECO:0000313" key="5">
    <source>
        <dbReference type="Proteomes" id="UP001069090"/>
    </source>
</evidence>
<dbReference type="EMBL" id="JAPTGG010000024">
    <property type="protein sequence ID" value="MCZ0867148.1"/>
    <property type="molecule type" value="Genomic_DNA"/>
</dbReference>
<dbReference type="NCBIfam" id="TIGR02688">
    <property type="entry name" value="BREX system Lon protease-like protein BrxL"/>
    <property type="match status" value="1"/>
</dbReference>
<dbReference type="InterPro" id="IPR020568">
    <property type="entry name" value="Ribosomal_Su5_D2-typ_SF"/>
</dbReference>
<sequence length="679" mass="75431">MESANDKELDQLLNEHFAGRVVRKDLTKLIKEGANVPVYVLEYLLGMYCATDDPEVIEQGLNNVKTVLTENYVRPDEAEKVKSLVKERGTFKVIDRVTVKLNERKDKYEASFSNLGIKDAEISSGIVKEYEKLLVGGIWVIATLSYYHEEGQSGSPFGVTLLKPIQMPNMNMEELFQGRAALSTDQWRECLIRSVGMEPAALKVDVQWHILARMIPFVENNYNVCELGPRGTGKSHIYKECSPNSILISGGQTTVANLFYNMSSRRIGLVGLWDLVAFDEVAGISFKDKDGVQIMKDYMASGSFARGREQMEASASMVFVGNINQSVESLVKTSHLLAPFPEAMIDSAFFDRFHAYIPGWEIPKMRPEFFTNRYGLIVDYMAEFYREMRKRSFADAIEKYFKLGNNLNQRDVIAVRKTVSGLLKLLFPHGQFEKEDVRQCLEYALQVRRRVKEQLKKIGGMEFYDVHFSYIDNDTLEEHFVSVKEQGGGGLIPEGPGKPGVLHTIGLSNKGMPGLYRLELQVTKGSGKLATSGLWNSSAAKEQVKIAFDFFKANASRISGGSKVGEHDFHLHAVELQNTGPFSHLALSSLVVFASGLLGKPLQSQMVVMGDMSLGGSVTPVESLAECLQVAFDAGAKKVALPMSSAADIPTIPAELFTKFQTSFYADPVDAVFKALGVD</sequence>
<dbReference type="InterPro" id="IPR027417">
    <property type="entry name" value="P-loop_NTPase"/>
</dbReference>
<feature type="domain" description="Lon proteolytic" evidence="2">
    <location>
        <begin position="516"/>
        <end position="675"/>
    </location>
</feature>
<keyword evidence="1 4" id="KW-0378">Hydrolase</keyword>
<dbReference type="Pfam" id="PF20442">
    <property type="entry name" value="BrxL_N"/>
    <property type="match status" value="1"/>
</dbReference>
<evidence type="ECO:0000259" key="2">
    <source>
        <dbReference type="Pfam" id="PF05362"/>
    </source>
</evidence>
<feature type="domain" description="BREX system Lon protease-like BrxL N-terminal" evidence="3">
    <location>
        <begin position="15"/>
        <end position="146"/>
    </location>
</feature>
<accession>A0A9J6RRR8</accession>
<dbReference type="GO" id="GO:0005524">
    <property type="term" value="F:ATP binding"/>
    <property type="evidence" value="ECO:0007669"/>
    <property type="project" value="InterPro"/>
</dbReference>
<dbReference type="InterPro" id="IPR027065">
    <property type="entry name" value="Lon_Prtase"/>
</dbReference>
<dbReference type="PANTHER" id="PTHR10046">
    <property type="entry name" value="ATP DEPENDENT LON PROTEASE FAMILY MEMBER"/>
    <property type="match status" value="1"/>
</dbReference>
<name>A0A9J6RRR8_9GAMM</name>
<dbReference type="InterPro" id="IPR013473">
    <property type="entry name" value="BrxL"/>
</dbReference>
<proteinExistence type="predicted"/>
<dbReference type="InterPro" id="IPR046838">
    <property type="entry name" value="BrxL_N"/>
</dbReference>
<dbReference type="GO" id="GO:0030163">
    <property type="term" value="P:protein catabolic process"/>
    <property type="evidence" value="ECO:0007669"/>
    <property type="project" value="InterPro"/>
</dbReference>
<dbReference type="InterPro" id="IPR014061">
    <property type="entry name" value="BrxL-like"/>
</dbReference>
<comment type="caution">
    <text evidence="4">The sequence shown here is derived from an EMBL/GenBank/DDBJ whole genome shotgun (WGS) entry which is preliminary data.</text>
</comment>
<dbReference type="GO" id="GO:0004176">
    <property type="term" value="F:ATP-dependent peptidase activity"/>
    <property type="evidence" value="ECO:0007669"/>
    <property type="project" value="InterPro"/>
</dbReference>
<dbReference type="GO" id="GO:0004252">
    <property type="term" value="F:serine-type endopeptidase activity"/>
    <property type="evidence" value="ECO:0007669"/>
    <property type="project" value="InterPro"/>
</dbReference>
<protein>
    <submittedName>
        <fullName evidence="4">Protease Lon-related BREX system protein BrxL</fullName>
    </submittedName>
</protein>
<dbReference type="SUPFAM" id="SSF54211">
    <property type="entry name" value="Ribosomal protein S5 domain 2-like"/>
    <property type="match status" value="1"/>
</dbReference>
<reference evidence="4 5" key="1">
    <citation type="submission" date="2022-12" db="EMBL/GenBank/DDBJ databases">
        <title>Dasania phycosphaerae sp. nov., isolated from particulate material of the south coast of Korea.</title>
        <authorList>
            <person name="Jiang Y."/>
        </authorList>
    </citation>
    <scope>NUCLEOTIDE SEQUENCE [LARGE SCALE GENOMIC DNA]</scope>
    <source>
        <strain evidence="4 5">GY-19</strain>
    </source>
</reference>
<dbReference type="Gene3D" id="3.30.230.10">
    <property type="match status" value="1"/>
</dbReference>
<keyword evidence="1 4" id="KW-0645">Protease</keyword>
<dbReference type="Pfam" id="PF13337">
    <property type="entry name" value="BrxL_ATPase"/>
    <property type="match status" value="1"/>
</dbReference>
<dbReference type="GO" id="GO:0006508">
    <property type="term" value="P:proteolysis"/>
    <property type="evidence" value="ECO:0007669"/>
    <property type="project" value="UniProtKB-KW"/>
</dbReference>
<evidence type="ECO:0000259" key="3">
    <source>
        <dbReference type="Pfam" id="PF20442"/>
    </source>
</evidence>
<dbReference type="InterPro" id="IPR008269">
    <property type="entry name" value="Lon_proteolytic"/>
</dbReference>
<dbReference type="InterPro" id="IPR014721">
    <property type="entry name" value="Ribsml_uS5_D2-typ_fold_subgr"/>
</dbReference>
<evidence type="ECO:0000256" key="1">
    <source>
        <dbReference type="ARBA" id="ARBA00022670"/>
    </source>
</evidence>
<dbReference type="Pfam" id="PF05362">
    <property type="entry name" value="Lon_C"/>
    <property type="match status" value="1"/>
</dbReference>
<dbReference type="RefSeq" id="WP_268905389.1">
    <property type="nucleotide sequence ID" value="NZ_JAPTGG010000024.1"/>
</dbReference>
<evidence type="ECO:0000313" key="4">
    <source>
        <dbReference type="EMBL" id="MCZ0867148.1"/>
    </source>
</evidence>
<dbReference type="Proteomes" id="UP001069090">
    <property type="component" value="Unassembled WGS sequence"/>
</dbReference>
<dbReference type="SUPFAM" id="SSF52540">
    <property type="entry name" value="P-loop containing nucleoside triphosphate hydrolases"/>
    <property type="match status" value="1"/>
</dbReference>
<dbReference type="AlphaFoldDB" id="A0A9J6RRR8"/>
<dbReference type="NCBIfam" id="TIGR02653">
    <property type="entry name" value="Lon_rel_chp"/>
    <property type="match status" value="1"/>
</dbReference>